<dbReference type="EMBL" id="JAVDXU010000001">
    <property type="protein sequence ID" value="MDR7268963.1"/>
    <property type="molecule type" value="Genomic_DNA"/>
</dbReference>
<gene>
    <name evidence="1" type="ORF">J2X20_001592</name>
</gene>
<keyword evidence="2" id="KW-1185">Reference proteome</keyword>
<reference evidence="1 2" key="1">
    <citation type="submission" date="2023-07" db="EMBL/GenBank/DDBJ databases">
        <title>Sorghum-associated microbial communities from plants grown in Nebraska, USA.</title>
        <authorList>
            <person name="Schachtman D."/>
        </authorList>
    </citation>
    <scope>NUCLEOTIDE SEQUENCE [LARGE SCALE GENOMIC DNA]</scope>
    <source>
        <strain evidence="1 2">BE314</strain>
    </source>
</reference>
<proteinExistence type="predicted"/>
<evidence type="ECO:0000313" key="1">
    <source>
        <dbReference type="EMBL" id="MDR7268963.1"/>
    </source>
</evidence>
<dbReference type="RefSeq" id="WP_310263200.1">
    <property type="nucleotide sequence ID" value="NZ_JAVDXU010000001.1"/>
</dbReference>
<name>A0ABU1YJR6_ROSSA</name>
<accession>A0ABU1YJR6</accession>
<sequence>MLQEINTWADYRSKLREFDAVLEHGRAAAVTLGGLSAASPQVSYGQQIFLKLLAHCSALRRLAPDPTQPPPRELSDLPSMCALARCVIEAHDAFEYIAGHAVTESERGFRIRLWELHDATRRLKILGGTASANPAVATILADAARLQLALEAHEYMASLPAVPQAELRLRLRRSDPPDFHLTRRQRCALSGMDADWHKAVTMQLSLNMLTLPFSVQQSSQFQAGTPEALRLMAMPLLFALPFLARVIQSMDQLIPGKIPRPPSRTARTMALWRRVGEQDEQAGDPR</sequence>
<organism evidence="1 2">
    <name type="scientific">Roseateles saccharophilus</name>
    <name type="common">Pseudomonas saccharophila</name>
    <dbReference type="NCBI Taxonomy" id="304"/>
    <lineage>
        <taxon>Bacteria</taxon>
        <taxon>Pseudomonadati</taxon>
        <taxon>Pseudomonadota</taxon>
        <taxon>Betaproteobacteria</taxon>
        <taxon>Burkholderiales</taxon>
        <taxon>Sphaerotilaceae</taxon>
        <taxon>Roseateles</taxon>
    </lineage>
</organism>
<evidence type="ECO:0000313" key="2">
    <source>
        <dbReference type="Proteomes" id="UP001180453"/>
    </source>
</evidence>
<protein>
    <submittedName>
        <fullName evidence="1">Uncharacterized protein YjiS (DUF1127 family)</fullName>
    </submittedName>
</protein>
<dbReference type="Proteomes" id="UP001180453">
    <property type="component" value="Unassembled WGS sequence"/>
</dbReference>
<comment type="caution">
    <text evidence="1">The sequence shown here is derived from an EMBL/GenBank/DDBJ whole genome shotgun (WGS) entry which is preliminary data.</text>
</comment>